<reference evidence="5" key="1">
    <citation type="journal article" date="2013" name="Genome Announc.">
        <title>Genome sequence of the food spoilage yeast Zygosaccharomyces bailii CLIB 213(T).</title>
        <authorList>
            <person name="Galeote V."/>
            <person name="Bigey F."/>
            <person name="Devillers H."/>
            <person name="Neuveglise C."/>
            <person name="Dequin S."/>
        </authorList>
    </citation>
    <scope>NUCLEOTIDE SEQUENCE [LARGE SCALE GENOMIC DNA]</scope>
    <source>
        <strain evidence="5">CLIB 213 / ATCC 58445 / CBS 680 / CCRC 21525 / NBRC 1098 / NCYC 1416 / NRRL Y-2227</strain>
    </source>
</reference>
<comment type="subcellular location">
    <subcellularLocation>
        <location evidence="1">Mitochondrion</location>
    </subcellularLocation>
</comment>
<evidence type="ECO:0000256" key="2">
    <source>
        <dbReference type="ARBA" id="ARBA00023128"/>
    </source>
</evidence>
<feature type="compositionally biased region" description="Basic residues" evidence="3">
    <location>
        <begin position="45"/>
        <end position="54"/>
    </location>
</feature>
<feature type="region of interest" description="Disordered" evidence="3">
    <location>
        <begin position="42"/>
        <end position="80"/>
    </location>
</feature>
<feature type="compositionally biased region" description="Basic and acidic residues" evidence="3">
    <location>
        <begin position="55"/>
        <end position="80"/>
    </location>
</feature>
<dbReference type="GO" id="GO:0005739">
    <property type="term" value="C:mitochondrion"/>
    <property type="evidence" value="ECO:0007669"/>
    <property type="project" value="UniProtKB-SubCell"/>
</dbReference>
<evidence type="ECO:0000313" key="5">
    <source>
        <dbReference type="Proteomes" id="UP000019375"/>
    </source>
</evidence>
<protein>
    <submittedName>
        <fullName evidence="4">ZYBA0S09-03862g1_1</fullName>
    </submittedName>
</protein>
<accession>A0A8J2T9W9</accession>
<keyword evidence="2" id="KW-0496">Mitochondrion</keyword>
<sequence>MFRQISPIARSSTRNRHTWSGARRSQSSFTFLNNQSLLQKEQLKQAKRKNKKSVCKLEDDERKTQHIHKKPDMESHSTRPKRYDYSWLPRVPSTTYLRPRDMSSKILYSGYRPLFLNPEELKMSQESVSGNGTKIYEFAMKLEELGEQSLWTTSATGQEIYPEWDYVPPEVQKNLKPFNPPAPYNVDGEAEQKALSKLKQKLYSQERDKLLNRSKGRKKPILSLLQLKKKLAQDD</sequence>
<dbReference type="OrthoDB" id="4056195at2759"/>
<organism evidence="4 5">
    <name type="scientific">Zygosaccharomyces bailii (strain CLIB 213 / ATCC 58445 / CBS 680 / BCRC 21525 / NBRC 1098 / NCYC 1416 / NRRL Y-2227)</name>
    <dbReference type="NCBI Taxonomy" id="1333698"/>
    <lineage>
        <taxon>Eukaryota</taxon>
        <taxon>Fungi</taxon>
        <taxon>Dikarya</taxon>
        <taxon>Ascomycota</taxon>
        <taxon>Saccharomycotina</taxon>
        <taxon>Saccharomycetes</taxon>
        <taxon>Saccharomycetales</taxon>
        <taxon>Saccharomycetaceae</taxon>
        <taxon>Zygosaccharomyces</taxon>
    </lineage>
</organism>
<dbReference type="InterPro" id="IPR014804">
    <property type="entry name" value="Pet20-like"/>
</dbReference>
<keyword evidence="5" id="KW-1185">Reference proteome</keyword>
<evidence type="ECO:0000256" key="1">
    <source>
        <dbReference type="ARBA" id="ARBA00004173"/>
    </source>
</evidence>
<dbReference type="AlphaFoldDB" id="A0A8J2T9W9"/>
<dbReference type="EMBL" id="HG316462">
    <property type="protein sequence ID" value="CDF91058.1"/>
    <property type="molecule type" value="Genomic_DNA"/>
</dbReference>
<dbReference type="Proteomes" id="UP000019375">
    <property type="component" value="Unassembled WGS sequence"/>
</dbReference>
<evidence type="ECO:0000313" key="4">
    <source>
        <dbReference type="EMBL" id="CDF91058.1"/>
    </source>
</evidence>
<proteinExistence type="predicted"/>
<evidence type="ECO:0000256" key="3">
    <source>
        <dbReference type="SAM" id="MobiDB-lite"/>
    </source>
</evidence>
<dbReference type="Pfam" id="PF08692">
    <property type="entry name" value="Pet20"/>
    <property type="match status" value="2"/>
</dbReference>
<name>A0A8J2T9W9_ZYGB2</name>
<gene>
    <name evidence="4" type="ORF">BN860_03862g</name>
</gene>
<feature type="region of interest" description="Disordered" evidence="3">
    <location>
        <begin position="1"/>
        <end position="25"/>
    </location>
</feature>